<dbReference type="OrthoDB" id="9796011at2"/>
<comment type="subcellular location">
    <subcellularLocation>
        <location evidence="1 24">Cell inner membrane</location>
        <topology evidence="1 24">Multi-pass membrane protein</topology>
    </subcellularLocation>
</comment>
<dbReference type="GO" id="GO:0046872">
    <property type="term" value="F:metal ion binding"/>
    <property type="evidence" value="ECO:0007669"/>
    <property type="project" value="UniProtKB-KW"/>
</dbReference>
<dbReference type="GO" id="GO:0004143">
    <property type="term" value="F:ATP-dependent diacylglycerol kinase activity"/>
    <property type="evidence" value="ECO:0007669"/>
    <property type="project" value="UniProtKB-EC"/>
</dbReference>
<evidence type="ECO:0000256" key="2">
    <source>
        <dbReference type="ARBA" id="ARBA00005967"/>
    </source>
</evidence>
<feature type="transmembrane region" description="Helical" evidence="24">
    <location>
        <begin position="87"/>
        <end position="104"/>
    </location>
</feature>
<evidence type="ECO:0000256" key="21">
    <source>
        <dbReference type="PIRSR" id="PIRSR600829-2"/>
    </source>
</evidence>
<dbReference type="PANTHER" id="PTHR34299">
    <property type="entry name" value="DIACYLGLYCEROL KINASE"/>
    <property type="match status" value="1"/>
</dbReference>
<evidence type="ECO:0000256" key="19">
    <source>
        <dbReference type="ARBA" id="ARBA00023264"/>
    </source>
</evidence>
<feature type="transmembrane region" description="Helical" evidence="24">
    <location>
        <begin position="125"/>
        <end position="144"/>
    </location>
</feature>
<feature type="binding site" evidence="21">
    <location>
        <begin position="141"/>
        <end position="146"/>
    </location>
    <ligand>
        <name>substrate</name>
    </ligand>
</feature>
<dbReference type="PROSITE" id="PS01069">
    <property type="entry name" value="DAGK_PROKAR"/>
    <property type="match status" value="1"/>
</dbReference>
<dbReference type="RefSeq" id="WP_011635727.1">
    <property type="nucleotide sequence ID" value="NC_008345.1"/>
</dbReference>
<organism evidence="26 27">
    <name type="scientific">Shewanella frigidimarina (strain NCIMB 400)</name>
    <dbReference type="NCBI Taxonomy" id="318167"/>
    <lineage>
        <taxon>Bacteria</taxon>
        <taxon>Pseudomonadati</taxon>
        <taxon>Pseudomonadota</taxon>
        <taxon>Gammaproteobacteria</taxon>
        <taxon>Alteromonadales</taxon>
        <taxon>Shewanellaceae</taxon>
        <taxon>Shewanella</taxon>
    </lineage>
</organism>
<keyword evidence="17 24" id="KW-0472">Membrane</keyword>
<keyword evidence="6" id="KW-0444">Lipid biosynthesis</keyword>
<feature type="binding site" evidence="21">
    <location>
        <position position="38"/>
    </location>
    <ligand>
        <name>substrate</name>
    </ligand>
</feature>
<dbReference type="InterPro" id="IPR000829">
    <property type="entry name" value="DAGK"/>
</dbReference>
<evidence type="ECO:0000256" key="20">
    <source>
        <dbReference type="PIRSR" id="PIRSR600829-1"/>
    </source>
</evidence>
<proteinExistence type="inferred from homology"/>
<evidence type="ECO:0000256" key="13">
    <source>
        <dbReference type="ARBA" id="ARBA00022840"/>
    </source>
</evidence>
<dbReference type="STRING" id="318167.Sfri_0237"/>
<keyword evidence="12 24" id="KW-0418">Kinase</keyword>
<keyword evidence="18" id="KW-0594">Phospholipid biosynthesis</keyword>
<keyword evidence="8 24" id="KW-0808">Transferase</keyword>
<reference evidence="26 27" key="1">
    <citation type="submission" date="2006-08" db="EMBL/GenBank/DDBJ databases">
        <title>Complete sequence of Shewanella frigidimarina NCIMB 400.</title>
        <authorList>
            <consortium name="US DOE Joint Genome Institute"/>
            <person name="Copeland A."/>
            <person name="Lucas S."/>
            <person name="Lapidus A."/>
            <person name="Barry K."/>
            <person name="Detter J.C."/>
            <person name="Glavina del Rio T."/>
            <person name="Hammon N."/>
            <person name="Israni S."/>
            <person name="Dalin E."/>
            <person name="Tice H."/>
            <person name="Pitluck S."/>
            <person name="Fredrickson J.K."/>
            <person name="Kolker E."/>
            <person name="McCuel L.A."/>
            <person name="DiChristina T."/>
            <person name="Nealson K.H."/>
            <person name="Newman D."/>
            <person name="Tiedje J.M."/>
            <person name="Zhou J."/>
            <person name="Romine M.F."/>
            <person name="Culley D.E."/>
            <person name="Serres M."/>
            <person name="Chertkov O."/>
            <person name="Brettin T."/>
            <person name="Bruce D."/>
            <person name="Han C."/>
            <person name="Tapia R."/>
            <person name="Gilna P."/>
            <person name="Schmutz J."/>
            <person name="Larimer F."/>
            <person name="Land M."/>
            <person name="Hauser L."/>
            <person name="Kyrpides N."/>
            <person name="Mikhailova N."/>
            <person name="Richardson P."/>
        </authorList>
    </citation>
    <scope>NUCLEOTIDE SEQUENCE [LARGE SCALE GENOMIC DNA]</scope>
    <source>
        <strain evidence="26 27">NCIMB 400</strain>
    </source>
</reference>
<keyword evidence="11 22" id="KW-0547">Nucleotide-binding</keyword>
<evidence type="ECO:0000313" key="27">
    <source>
        <dbReference type="Proteomes" id="UP000000684"/>
    </source>
</evidence>
<dbReference type="InterPro" id="IPR036945">
    <property type="entry name" value="DAGK_sf"/>
</dbReference>
<evidence type="ECO:0000256" key="22">
    <source>
        <dbReference type="PIRSR" id="PIRSR600829-3"/>
    </source>
</evidence>
<keyword evidence="16 24" id="KW-0443">Lipid metabolism</keyword>
<evidence type="ECO:0000256" key="15">
    <source>
        <dbReference type="ARBA" id="ARBA00022989"/>
    </source>
</evidence>
<feature type="binding site" evidence="21">
    <location>
        <position position="98"/>
    </location>
    <ligand>
        <name>substrate</name>
    </ligand>
</feature>
<dbReference type="PANTHER" id="PTHR34299:SF1">
    <property type="entry name" value="DIACYLGLYCEROL KINASE"/>
    <property type="match status" value="1"/>
</dbReference>
<feature type="binding site" evidence="22">
    <location>
        <position position="105"/>
    </location>
    <ligand>
        <name>ATP</name>
        <dbReference type="ChEBI" id="CHEBI:30616"/>
    </ligand>
</feature>
<dbReference type="HOGENOM" id="CLU_112343_3_0_6"/>
<evidence type="ECO:0000256" key="6">
    <source>
        <dbReference type="ARBA" id="ARBA00022516"/>
    </source>
</evidence>
<evidence type="ECO:0000256" key="4">
    <source>
        <dbReference type="ARBA" id="ARBA00017575"/>
    </source>
</evidence>
<protein>
    <recommendedName>
        <fullName evidence="4 24">Diacylglycerol kinase</fullName>
        <ecNumber evidence="3 24">2.7.1.107</ecNumber>
    </recommendedName>
</protein>
<dbReference type="eggNOG" id="COG0818">
    <property type="taxonomic scope" value="Bacteria"/>
</dbReference>
<evidence type="ECO:0000256" key="9">
    <source>
        <dbReference type="ARBA" id="ARBA00022692"/>
    </source>
</evidence>
<evidence type="ECO:0000256" key="11">
    <source>
        <dbReference type="ARBA" id="ARBA00022741"/>
    </source>
</evidence>
<keyword evidence="14 23" id="KW-0460">Magnesium</keyword>
<keyword evidence="10 23" id="KW-0479">Metal-binding</keyword>
<feature type="region of interest" description="Disordered" evidence="25">
    <location>
        <begin position="1"/>
        <end position="20"/>
    </location>
</feature>
<feature type="active site" description="Proton acceptor" evidence="20">
    <location>
        <position position="98"/>
    </location>
</feature>
<evidence type="ECO:0000256" key="24">
    <source>
        <dbReference type="RuleBase" id="RU363065"/>
    </source>
</evidence>
<dbReference type="EC" id="2.7.1.107" evidence="3 24"/>
<dbReference type="InterPro" id="IPR033718">
    <property type="entry name" value="DAGK_prok"/>
</dbReference>
<gene>
    <name evidence="26" type="ordered locus">Sfri_0237</name>
</gene>
<keyword evidence="27" id="KW-1185">Reference proteome</keyword>
<evidence type="ECO:0000256" key="7">
    <source>
        <dbReference type="ARBA" id="ARBA00022519"/>
    </source>
</evidence>
<keyword evidence="15 24" id="KW-1133">Transmembrane helix</keyword>
<dbReference type="GO" id="GO:0005886">
    <property type="term" value="C:plasma membrane"/>
    <property type="evidence" value="ECO:0007669"/>
    <property type="project" value="UniProtKB-SubCell"/>
</dbReference>
<keyword evidence="19 24" id="KW-1208">Phospholipid metabolism</keyword>
<sequence>MTISVSSSTSDDNVTKNTAKNATAKQPKIVVKRHGIMRLLYTCKHTFNGLKWMCRNEAAFQQELMLFIPLTVFAYMANISAAQSAMLVLALLFVLFAELVNTAVEVVVDRIGLEFHELSGLAKDIASAFVFLSMLMAAIVWWVVLWA</sequence>
<dbReference type="Gene3D" id="1.10.287.3610">
    <property type="match status" value="1"/>
</dbReference>
<evidence type="ECO:0000256" key="10">
    <source>
        <dbReference type="ARBA" id="ARBA00022723"/>
    </source>
</evidence>
<comment type="catalytic activity">
    <reaction evidence="24">
        <text>a 1,2-diacyl-sn-glycerol + ATP = a 1,2-diacyl-sn-glycero-3-phosphate + ADP + H(+)</text>
        <dbReference type="Rhea" id="RHEA:10272"/>
        <dbReference type="ChEBI" id="CHEBI:15378"/>
        <dbReference type="ChEBI" id="CHEBI:17815"/>
        <dbReference type="ChEBI" id="CHEBI:30616"/>
        <dbReference type="ChEBI" id="CHEBI:58608"/>
        <dbReference type="ChEBI" id="CHEBI:456216"/>
        <dbReference type="EC" id="2.7.1.107"/>
    </reaction>
</comment>
<dbReference type="CDD" id="cd14264">
    <property type="entry name" value="DAGK_IM"/>
    <property type="match status" value="1"/>
</dbReference>
<feature type="binding site" evidence="22">
    <location>
        <position position="57"/>
    </location>
    <ligand>
        <name>ATP</name>
        <dbReference type="ChEBI" id="CHEBI:30616"/>
    </ligand>
</feature>
<dbReference type="GO" id="GO:0005524">
    <property type="term" value="F:ATP binding"/>
    <property type="evidence" value="ECO:0007669"/>
    <property type="project" value="UniProtKB-KW"/>
</dbReference>
<feature type="binding site" evidence="21">
    <location>
        <position position="127"/>
    </location>
    <ligand>
        <name>substrate</name>
    </ligand>
</feature>
<evidence type="ECO:0000256" key="16">
    <source>
        <dbReference type="ARBA" id="ARBA00023098"/>
    </source>
</evidence>
<feature type="compositionally biased region" description="Low complexity" evidence="25">
    <location>
        <begin position="1"/>
        <end position="17"/>
    </location>
</feature>
<evidence type="ECO:0000256" key="25">
    <source>
        <dbReference type="SAM" id="MobiDB-lite"/>
    </source>
</evidence>
<evidence type="ECO:0000256" key="14">
    <source>
        <dbReference type="ARBA" id="ARBA00022842"/>
    </source>
</evidence>
<dbReference type="GeneID" id="41835608"/>
<keyword evidence="9 24" id="KW-0812">Transmembrane</keyword>
<feature type="binding site" evidence="21">
    <location>
        <begin position="59"/>
        <end position="63"/>
    </location>
    <ligand>
        <name>substrate</name>
    </ligand>
</feature>
<keyword evidence="13 22" id="KW-0067">ATP-binding</keyword>
<name>Q089G5_SHEFN</name>
<keyword evidence="7 24" id="KW-0997">Cell inner membrane</keyword>
<evidence type="ECO:0000256" key="18">
    <source>
        <dbReference type="ARBA" id="ARBA00023209"/>
    </source>
</evidence>
<keyword evidence="5" id="KW-1003">Cell membrane</keyword>
<evidence type="ECO:0000256" key="17">
    <source>
        <dbReference type="ARBA" id="ARBA00023136"/>
    </source>
</evidence>
<dbReference type="Proteomes" id="UP000000684">
    <property type="component" value="Chromosome"/>
</dbReference>
<dbReference type="AlphaFoldDB" id="Q089G5"/>
<comment type="function">
    <text evidence="24">Catalyzes the ATP-dependent phosphorylation of sn-l,2-diacylglycerol (DAG) to phosphatidic acid. Involved in the recycling of diacylglycerol produced as a by-product during membrane-derived oligosaccharide (MDO) biosynthesis.</text>
</comment>
<evidence type="ECO:0000256" key="8">
    <source>
        <dbReference type="ARBA" id="ARBA00022679"/>
    </source>
</evidence>
<evidence type="ECO:0000256" key="5">
    <source>
        <dbReference type="ARBA" id="ARBA00022475"/>
    </source>
</evidence>
<dbReference type="GO" id="GO:0006654">
    <property type="term" value="P:phosphatidic acid biosynthetic process"/>
    <property type="evidence" value="ECO:0007669"/>
    <property type="project" value="InterPro"/>
</dbReference>
<accession>Q089G5</accession>
<dbReference type="EMBL" id="CP000447">
    <property type="protein sequence ID" value="ABI70100.1"/>
    <property type="molecule type" value="Genomic_DNA"/>
</dbReference>
<feature type="transmembrane region" description="Helical" evidence="24">
    <location>
        <begin position="64"/>
        <end position="81"/>
    </location>
</feature>
<feature type="binding site" evidence="22">
    <location>
        <begin position="114"/>
        <end position="116"/>
    </location>
    <ligand>
        <name>ATP</name>
        <dbReference type="ChEBI" id="CHEBI:30616"/>
    </ligand>
</feature>
<feature type="binding site" evidence="22">
    <location>
        <begin position="123"/>
        <end position="124"/>
    </location>
    <ligand>
        <name>ATP</name>
        <dbReference type="ChEBI" id="CHEBI:30616"/>
    </ligand>
</feature>
<comment type="cofactor">
    <cofactor evidence="23">
        <name>Mg(2+)</name>
        <dbReference type="ChEBI" id="CHEBI:18420"/>
    </cofactor>
    <text evidence="23">Mn(2+), Zn(2+), Cd(2+) and Co(2+) support activity to lesser extents.</text>
</comment>
<evidence type="ECO:0000256" key="1">
    <source>
        <dbReference type="ARBA" id="ARBA00004429"/>
    </source>
</evidence>
<evidence type="ECO:0000313" key="26">
    <source>
        <dbReference type="EMBL" id="ABI70100.1"/>
    </source>
</evidence>
<evidence type="ECO:0000256" key="12">
    <source>
        <dbReference type="ARBA" id="ARBA00022777"/>
    </source>
</evidence>
<evidence type="ECO:0000256" key="23">
    <source>
        <dbReference type="PIRSR" id="PIRSR600829-4"/>
    </source>
</evidence>
<dbReference type="KEGG" id="sfr:Sfri_0237"/>
<dbReference type="Pfam" id="PF01219">
    <property type="entry name" value="DAGK_prokar"/>
    <property type="match status" value="1"/>
</dbReference>
<feature type="binding site" evidence="23">
    <location>
        <position position="57"/>
    </location>
    <ligand>
        <name>a divalent metal cation</name>
        <dbReference type="ChEBI" id="CHEBI:60240"/>
    </ligand>
</feature>
<feature type="binding site" evidence="23">
    <location>
        <position position="105"/>
    </location>
    <ligand>
        <name>a divalent metal cation</name>
        <dbReference type="ChEBI" id="CHEBI:60240"/>
    </ligand>
</feature>
<comment type="similarity">
    <text evidence="2 24">Belongs to the bacterial diacylglycerol kinase family.</text>
</comment>
<feature type="binding site" evidence="22">
    <location>
        <position position="38"/>
    </location>
    <ligand>
        <name>ATP</name>
        <dbReference type="ChEBI" id="CHEBI:30616"/>
    </ligand>
</feature>
<evidence type="ECO:0000256" key="3">
    <source>
        <dbReference type="ARBA" id="ARBA00012133"/>
    </source>
</evidence>